<keyword evidence="2" id="KW-1185">Reference proteome</keyword>
<sequence length="108" mass="12062">MAQRITESIFTADLKPNLTGGNEDITWVVTAALTTALAARLEMTMADYDIQVHKYDDKKQALRITEGRVGVSVETEVVTISKIDIKGVELGAIGIRIRRESMESFREY</sequence>
<evidence type="ECO:0000313" key="1">
    <source>
        <dbReference type="EMBL" id="TGO07338.1"/>
    </source>
</evidence>
<accession>A0A4Z1E9Q6</accession>
<organism evidence="1 2">
    <name type="scientific">Botrytis tulipae</name>
    <dbReference type="NCBI Taxonomy" id="87230"/>
    <lineage>
        <taxon>Eukaryota</taxon>
        <taxon>Fungi</taxon>
        <taxon>Dikarya</taxon>
        <taxon>Ascomycota</taxon>
        <taxon>Pezizomycotina</taxon>
        <taxon>Leotiomycetes</taxon>
        <taxon>Helotiales</taxon>
        <taxon>Sclerotiniaceae</taxon>
        <taxon>Botrytis</taxon>
    </lineage>
</organism>
<dbReference type="OrthoDB" id="10482024at2759"/>
<dbReference type="EMBL" id="PQXH01000288">
    <property type="protein sequence ID" value="TGO07338.1"/>
    <property type="molecule type" value="Genomic_DNA"/>
</dbReference>
<reference evidence="1 2" key="1">
    <citation type="submission" date="2017-12" db="EMBL/GenBank/DDBJ databases">
        <title>Comparative genomics of Botrytis spp.</title>
        <authorList>
            <person name="Valero-Jimenez C.A."/>
            <person name="Tapia P."/>
            <person name="Veloso J."/>
            <person name="Silva-Moreno E."/>
            <person name="Staats M."/>
            <person name="Valdes J.H."/>
            <person name="Van Kan J.A.L."/>
        </authorList>
    </citation>
    <scope>NUCLEOTIDE SEQUENCE [LARGE SCALE GENOMIC DNA]</scope>
    <source>
        <strain evidence="1 2">Bt9001</strain>
    </source>
</reference>
<proteinExistence type="predicted"/>
<protein>
    <submittedName>
        <fullName evidence="1">Uncharacterized protein</fullName>
    </submittedName>
</protein>
<dbReference type="AlphaFoldDB" id="A0A4Z1E9Q6"/>
<gene>
    <name evidence="1" type="ORF">BTUL_0290g00030</name>
</gene>
<dbReference type="Proteomes" id="UP000297777">
    <property type="component" value="Unassembled WGS sequence"/>
</dbReference>
<comment type="caution">
    <text evidence="1">The sequence shown here is derived from an EMBL/GenBank/DDBJ whole genome shotgun (WGS) entry which is preliminary data.</text>
</comment>
<evidence type="ECO:0000313" key="2">
    <source>
        <dbReference type="Proteomes" id="UP000297777"/>
    </source>
</evidence>
<name>A0A4Z1E9Q6_9HELO</name>